<keyword evidence="3" id="KW-1185">Reference proteome</keyword>
<dbReference type="Proteomes" id="UP001168146">
    <property type="component" value="Unassembled WGS sequence"/>
</dbReference>
<dbReference type="AlphaFoldDB" id="A0AAN6KCU5"/>
<name>A0AAN6KCU5_9PEZI</name>
<evidence type="ECO:0000313" key="3">
    <source>
        <dbReference type="Proteomes" id="UP001175353"/>
    </source>
</evidence>
<evidence type="ECO:0000313" key="1">
    <source>
        <dbReference type="EMBL" id="KAK0328079.1"/>
    </source>
</evidence>
<dbReference type="EMBL" id="JASUXU010000001">
    <property type="protein sequence ID" value="KAK0328079.1"/>
    <property type="molecule type" value="Genomic_DNA"/>
</dbReference>
<accession>A0AAN6KCU5</accession>
<proteinExistence type="predicted"/>
<organism evidence="2 3">
    <name type="scientific">Friedmanniomyces endolithicus</name>
    <dbReference type="NCBI Taxonomy" id="329885"/>
    <lineage>
        <taxon>Eukaryota</taxon>
        <taxon>Fungi</taxon>
        <taxon>Dikarya</taxon>
        <taxon>Ascomycota</taxon>
        <taxon>Pezizomycotina</taxon>
        <taxon>Dothideomycetes</taxon>
        <taxon>Dothideomycetidae</taxon>
        <taxon>Mycosphaerellales</taxon>
        <taxon>Teratosphaeriaceae</taxon>
        <taxon>Friedmanniomyces</taxon>
    </lineage>
</organism>
<dbReference type="Proteomes" id="UP001175353">
    <property type="component" value="Unassembled WGS sequence"/>
</dbReference>
<gene>
    <name evidence="1" type="ORF">LTR82_000006</name>
    <name evidence="2" type="ORF">LTR91_013860</name>
</gene>
<reference evidence="1" key="1">
    <citation type="submission" date="2021-12" db="EMBL/GenBank/DDBJ databases">
        <title>Black yeast isolated from Biological Soil Crust.</title>
        <authorList>
            <person name="Kurbessoian T."/>
        </authorList>
    </citation>
    <scope>NUCLEOTIDE SEQUENCE</scope>
    <source>
        <strain evidence="1">CCFEE 5208</strain>
    </source>
</reference>
<evidence type="ECO:0000313" key="2">
    <source>
        <dbReference type="EMBL" id="KAK0975957.1"/>
    </source>
</evidence>
<protein>
    <submittedName>
        <fullName evidence="2">Uncharacterized protein</fullName>
    </submittedName>
</protein>
<dbReference type="EMBL" id="JAUJLE010000143">
    <property type="protein sequence ID" value="KAK0975957.1"/>
    <property type="molecule type" value="Genomic_DNA"/>
</dbReference>
<reference evidence="2" key="2">
    <citation type="submission" date="2023-06" db="EMBL/GenBank/DDBJ databases">
        <title>Black Yeasts Isolated from many extreme environments.</title>
        <authorList>
            <person name="Coleine C."/>
            <person name="Stajich J.E."/>
            <person name="Selbmann L."/>
        </authorList>
    </citation>
    <scope>NUCLEOTIDE SEQUENCE</scope>
    <source>
        <strain evidence="2">CCFEE 5200</strain>
    </source>
</reference>
<sequence length="64" mass="6765">MAHEASYRTGAFGGLSASWASSTDAKFINDVVANSPNEAILTGLSAYLEGLTKYLDVDGQLIRV</sequence>
<comment type="caution">
    <text evidence="2">The sequence shown here is derived from an EMBL/GenBank/DDBJ whole genome shotgun (WGS) entry which is preliminary data.</text>
</comment>